<reference evidence="4" key="1">
    <citation type="submission" date="2018-12" db="EMBL/GenBank/DDBJ databases">
        <title>Tengunoibacter tsumagoiensis gen. nov., sp. nov., Dictyobacter kobayashii sp. nov., D. alpinus sp. nov., and D. joshuensis sp. nov. and description of Dictyobacteraceae fam. nov. within the order Ktedonobacterales isolated from Tengu-no-mugimeshi.</title>
        <authorList>
            <person name="Wang C.M."/>
            <person name="Zheng Y."/>
            <person name="Sakai Y."/>
            <person name="Toyoda A."/>
            <person name="Minakuchi Y."/>
            <person name="Abe K."/>
            <person name="Yokota A."/>
            <person name="Yabe S."/>
        </authorList>
    </citation>
    <scope>NUCLEOTIDE SEQUENCE [LARGE SCALE GENOMIC DNA]</scope>
    <source>
        <strain evidence="4">Uno16</strain>
    </source>
</reference>
<dbReference type="AlphaFoldDB" id="A0A402BDS1"/>
<dbReference type="InterPro" id="IPR020904">
    <property type="entry name" value="Sc_DH/Rdtase_CS"/>
</dbReference>
<accession>A0A402BDS1</accession>
<dbReference type="PRINTS" id="PR00081">
    <property type="entry name" value="GDHRDH"/>
</dbReference>
<protein>
    <submittedName>
        <fullName evidence="3">3-oxoacyl-[acyl-carrier-protein] reductase FabG</fullName>
    </submittedName>
</protein>
<dbReference type="RefSeq" id="WP_126629756.1">
    <property type="nucleotide sequence ID" value="NZ_BIFT01000002.1"/>
</dbReference>
<dbReference type="GO" id="GO:0016616">
    <property type="term" value="F:oxidoreductase activity, acting on the CH-OH group of donors, NAD or NADP as acceptor"/>
    <property type="evidence" value="ECO:0007669"/>
    <property type="project" value="TreeGrafter"/>
</dbReference>
<name>A0A402BDS1_9CHLR</name>
<dbReference type="Proteomes" id="UP000287171">
    <property type="component" value="Unassembled WGS sequence"/>
</dbReference>
<dbReference type="PANTHER" id="PTHR42760">
    <property type="entry name" value="SHORT-CHAIN DEHYDROGENASES/REDUCTASES FAMILY MEMBER"/>
    <property type="match status" value="1"/>
</dbReference>
<dbReference type="PRINTS" id="PR00080">
    <property type="entry name" value="SDRFAMILY"/>
</dbReference>
<proteinExistence type="inferred from homology"/>
<dbReference type="PROSITE" id="PS00061">
    <property type="entry name" value="ADH_SHORT"/>
    <property type="match status" value="1"/>
</dbReference>
<dbReference type="EMBL" id="BIFT01000002">
    <property type="protein sequence ID" value="GCE29505.1"/>
    <property type="molecule type" value="Genomic_DNA"/>
</dbReference>
<comment type="caution">
    <text evidence="3">The sequence shown here is derived from an EMBL/GenBank/DDBJ whole genome shotgun (WGS) entry which is preliminary data.</text>
</comment>
<dbReference type="NCBIfam" id="NF005559">
    <property type="entry name" value="PRK07231.1"/>
    <property type="match status" value="1"/>
</dbReference>
<comment type="similarity">
    <text evidence="1">Belongs to the short-chain dehydrogenases/reductases (SDR) family.</text>
</comment>
<gene>
    <name evidence="3" type="primary">fabG_3</name>
    <name evidence="3" type="ORF">KDA_49890</name>
</gene>
<evidence type="ECO:0000313" key="4">
    <source>
        <dbReference type="Proteomes" id="UP000287171"/>
    </source>
</evidence>
<keyword evidence="2" id="KW-0560">Oxidoreductase</keyword>
<evidence type="ECO:0000256" key="2">
    <source>
        <dbReference type="ARBA" id="ARBA00023002"/>
    </source>
</evidence>
<dbReference type="SUPFAM" id="SSF51735">
    <property type="entry name" value="NAD(P)-binding Rossmann-fold domains"/>
    <property type="match status" value="1"/>
</dbReference>
<evidence type="ECO:0000256" key="1">
    <source>
        <dbReference type="ARBA" id="ARBA00006484"/>
    </source>
</evidence>
<dbReference type="InterPro" id="IPR002347">
    <property type="entry name" value="SDR_fam"/>
</dbReference>
<dbReference type="OrthoDB" id="9779552at2"/>
<dbReference type="FunFam" id="3.40.50.720:FF:000084">
    <property type="entry name" value="Short-chain dehydrogenase reductase"/>
    <property type="match status" value="1"/>
</dbReference>
<dbReference type="InterPro" id="IPR036291">
    <property type="entry name" value="NAD(P)-bd_dom_sf"/>
</dbReference>
<dbReference type="Gene3D" id="3.40.50.720">
    <property type="entry name" value="NAD(P)-binding Rossmann-like Domain"/>
    <property type="match status" value="1"/>
</dbReference>
<evidence type="ECO:0000313" key="3">
    <source>
        <dbReference type="EMBL" id="GCE29505.1"/>
    </source>
</evidence>
<dbReference type="Pfam" id="PF13561">
    <property type="entry name" value="adh_short_C2"/>
    <property type="match status" value="1"/>
</dbReference>
<dbReference type="PANTHER" id="PTHR42760:SF133">
    <property type="entry name" value="3-OXOACYL-[ACYL-CARRIER-PROTEIN] REDUCTASE"/>
    <property type="match status" value="1"/>
</dbReference>
<keyword evidence="4" id="KW-1185">Reference proteome</keyword>
<sequence>MSPRLQGRIAIVTGASQGIGAAIARRFMAEGAHVIGMALAGEALRQMAQTYCAFTPYELDLQDHVALTDCVEQVRQQHGRIDILINNAGFQYTLPFLDTTLEQWQHTHRVNIEAQFVLCKLVAPHMVEQQYGRIVNISSTQSIAAEPAVSAYAATKGGINAFTRALAVDLAEYGILVNALAPGAIATPMAIIDGVDTLKTEAFEEWYVRQRKIPLARPGQPEEIASAALFLASEECSYMTGQVLVIDGGLTITF</sequence>
<organism evidence="3 4">
    <name type="scientific">Dictyobacter alpinus</name>
    <dbReference type="NCBI Taxonomy" id="2014873"/>
    <lineage>
        <taxon>Bacteria</taxon>
        <taxon>Bacillati</taxon>
        <taxon>Chloroflexota</taxon>
        <taxon>Ktedonobacteria</taxon>
        <taxon>Ktedonobacterales</taxon>
        <taxon>Dictyobacteraceae</taxon>
        <taxon>Dictyobacter</taxon>
    </lineage>
</organism>
<dbReference type="CDD" id="cd05233">
    <property type="entry name" value="SDR_c"/>
    <property type="match status" value="1"/>
</dbReference>